<dbReference type="EMBL" id="MHUT01000022">
    <property type="protein sequence ID" value="OHA80351.1"/>
    <property type="molecule type" value="Genomic_DNA"/>
</dbReference>
<keyword evidence="1" id="KW-0812">Transmembrane</keyword>
<gene>
    <name evidence="2" type="ORF">A3D51_03485</name>
</gene>
<evidence type="ECO:0000256" key="1">
    <source>
        <dbReference type="SAM" id="Phobius"/>
    </source>
</evidence>
<proteinExistence type="predicted"/>
<keyword evidence="1" id="KW-0472">Membrane</keyword>
<feature type="transmembrane region" description="Helical" evidence="1">
    <location>
        <begin position="31"/>
        <end position="50"/>
    </location>
</feature>
<organism evidence="2 3">
    <name type="scientific">Candidatus Yonathbacteria bacterium RIFCSPHIGHO2_02_FULL_44_14</name>
    <dbReference type="NCBI Taxonomy" id="1802724"/>
    <lineage>
        <taxon>Bacteria</taxon>
        <taxon>Candidatus Yonathiibacteriota</taxon>
    </lineage>
</organism>
<protein>
    <submittedName>
        <fullName evidence="2">Uncharacterized protein</fullName>
    </submittedName>
</protein>
<sequence>MTKHTAMVFLGILVAALPLLGFPGWLRTTLIVSSGLGIAVLAYLSSVAYCSNCKKLIKDAEQALPASKDDEDLIPPQA</sequence>
<keyword evidence="1" id="KW-1133">Transmembrane helix</keyword>
<reference evidence="2 3" key="1">
    <citation type="journal article" date="2016" name="Nat. Commun.">
        <title>Thousands of microbial genomes shed light on interconnected biogeochemical processes in an aquifer system.</title>
        <authorList>
            <person name="Anantharaman K."/>
            <person name="Brown C.T."/>
            <person name="Hug L.A."/>
            <person name="Sharon I."/>
            <person name="Castelle C.J."/>
            <person name="Probst A.J."/>
            <person name="Thomas B.C."/>
            <person name="Singh A."/>
            <person name="Wilkins M.J."/>
            <person name="Karaoz U."/>
            <person name="Brodie E.L."/>
            <person name="Williams K.H."/>
            <person name="Hubbard S.S."/>
            <person name="Banfield J.F."/>
        </authorList>
    </citation>
    <scope>NUCLEOTIDE SEQUENCE [LARGE SCALE GENOMIC DNA]</scope>
</reference>
<evidence type="ECO:0000313" key="3">
    <source>
        <dbReference type="Proteomes" id="UP000179118"/>
    </source>
</evidence>
<dbReference type="AlphaFoldDB" id="A0A1G2S7V3"/>
<accession>A0A1G2S7V3</accession>
<name>A0A1G2S7V3_9BACT</name>
<comment type="caution">
    <text evidence="2">The sequence shown here is derived from an EMBL/GenBank/DDBJ whole genome shotgun (WGS) entry which is preliminary data.</text>
</comment>
<evidence type="ECO:0000313" key="2">
    <source>
        <dbReference type="EMBL" id="OHA80351.1"/>
    </source>
</evidence>
<dbReference type="Proteomes" id="UP000179118">
    <property type="component" value="Unassembled WGS sequence"/>
</dbReference>